<organism evidence="4 5">
    <name type="scientific">Gonapodya prolifera (strain JEL478)</name>
    <name type="common">Monoblepharis prolifera</name>
    <dbReference type="NCBI Taxonomy" id="1344416"/>
    <lineage>
        <taxon>Eukaryota</taxon>
        <taxon>Fungi</taxon>
        <taxon>Fungi incertae sedis</taxon>
        <taxon>Chytridiomycota</taxon>
        <taxon>Chytridiomycota incertae sedis</taxon>
        <taxon>Monoblepharidomycetes</taxon>
        <taxon>Monoblepharidales</taxon>
        <taxon>Gonapodyaceae</taxon>
        <taxon>Gonapodya</taxon>
    </lineage>
</organism>
<evidence type="ECO:0000256" key="1">
    <source>
        <dbReference type="ARBA" id="ARBA00022741"/>
    </source>
</evidence>
<dbReference type="SUPFAM" id="SSF100920">
    <property type="entry name" value="Heat shock protein 70kD (HSP70), peptide-binding domain"/>
    <property type="match status" value="1"/>
</dbReference>
<proteinExistence type="predicted"/>
<evidence type="ECO:0000256" key="2">
    <source>
        <dbReference type="ARBA" id="ARBA00022840"/>
    </source>
</evidence>
<sequence>METLESAVGISLGSEYCALAAPLQNGRAEIFANEDGDRMIPSCVAFTTHGVVTAGAAKQQQASNVANTITRFKDLIGLPFDHADTKYHIETTSTTISSLPADHVRQTQQPPKSQPRASNGRTTPPSGTKSKAKQTPSTGTPSSAHLPNHTPPAYEITLPNPSDPSETTVTYHTPAEVATLLLSRLRESSSGYLGKDATGCCIAVPSHWTTSRLAELEAAARNAGFEGVVLIGEHSAVLSCLEGMKNIASGEAAAQSKTQNGTAPSASSTVLSVSVGAHSTSAQLFLRTPQIISGSTTGPSTYVPLAHAHNPHLGAAFLTDILSSHIALEFTRKNRIRDVPTRSLDGPSQGRLSTPLNPREFPFGPRSLSKLRRAASRAKRALSNPGAASAAVAVESLYEGMDMNGNVSSARWEGMCDSFVREVGKVVRQCLESAGVGWDVGEVVVWGGGGRIPTLVSHIRSFFPSTTTFLPSPPSLTNDPDDLVALGCAIHLNHLRALGITPQEYMEAAGYPGVPETAEDDADVDEWRAARVLRHGFAVSTDVAAAGDIPSRDKLATILPAGTPVPATVSRTVSNAVEGQKEIKIALYEVPISADEPPRVVASLVVPELPADLPAGGVEVELTVHVDEEMAVSVVAHERHGKGGGERETGKVVRVKVPGK</sequence>
<evidence type="ECO:0000256" key="3">
    <source>
        <dbReference type="SAM" id="MobiDB-lite"/>
    </source>
</evidence>
<dbReference type="Gene3D" id="3.30.30.30">
    <property type="match status" value="2"/>
</dbReference>
<dbReference type="PANTHER" id="PTHR45639">
    <property type="entry name" value="HSC70CB, ISOFORM G-RELATED"/>
    <property type="match status" value="1"/>
</dbReference>
<evidence type="ECO:0000313" key="5">
    <source>
        <dbReference type="Proteomes" id="UP000070544"/>
    </source>
</evidence>
<dbReference type="InterPro" id="IPR029047">
    <property type="entry name" value="HSP70_peptide-bd_sf"/>
</dbReference>
<keyword evidence="1" id="KW-0547">Nucleotide-binding</keyword>
<dbReference type="Pfam" id="PF00012">
    <property type="entry name" value="HSP70"/>
    <property type="match status" value="3"/>
</dbReference>
<dbReference type="GO" id="GO:0140662">
    <property type="term" value="F:ATP-dependent protein folding chaperone"/>
    <property type="evidence" value="ECO:0007669"/>
    <property type="project" value="InterPro"/>
</dbReference>
<gene>
    <name evidence="4" type="ORF">M427DRAFT_406244</name>
</gene>
<dbReference type="GO" id="GO:0005634">
    <property type="term" value="C:nucleus"/>
    <property type="evidence" value="ECO:0007669"/>
    <property type="project" value="TreeGrafter"/>
</dbReference>
<protein>
    <submittedName>
        <fullName evidence="4">Actin-like ATPase domain-containing protein</fullName>
    </submittedName>
</protein>
<dbReference type="OrthoDB" id="29851at2759"/>
<feature type="compositionally biased region" description="Polar residues" evidence="3">
    <location>
        <begin position="106"/>
        <end position="145"/>
    </location>
</feature>
<dbReference type="Proteomes" id="UP000070544">
    <property type="component" value="Unassembled WGS sequence"/>
</dbReference>
<evidence type="ECO:0000313" key="4">
    <source>
        <dbReference type="EMBL" id="KXS20278.1"/>
    </source>
</evidence>
<accession>A0A139AU83</accession>
<name>A0A139AU83_GONPJ</name>
<dbReference type="Gene3D" id="3.30.420.40">
    <property type="match status" value="3"/>
</dbReference>
<feature type="region of interest" description="Disordered" evidence="3">
    <location>
        <begin position="94"/>
        <end position="169"/>
    </location>
</feature>
<keyword evidence="5" id="KW-1185">Reference proteome</keyword>
<dbReference type="Gene3D" id="3.90.640.10">
    <property type="entry name" value="Actin, Chain A, domain 4"/>
    <property type="match status" value="1"/>
</dbReference>
<reference evidence="4 5" key="1">
    <citation type="journal article" date="2015" name="Genome Biol. Evol.">
        <title>Phylogenomic analyses indicate that early fungi evolved digesting cell walls of algal ancestors of land plants.</title>
        <authorList>
            <person name="Chang Y."/>
            <person name="Wang S."/>
            <person name="Sekimoto S."/>
            <person name="Aerts A.L."/>
            <person name="Choi C."/>
            <person name="Clum A."/>
            <person name="LaButti K.M."/>
            <person name="Lindquist E.A."/>
            <person name="Yee Ngan C."/>
            <person name="Ohm R.A."/>
            <person name="Salamov A.A."/>
            <person name="Grigoriev I.V."/>
            <person name="Spatafora J.W."/>
            <person name="Berbee M.L."/>
        </authorList>
    </citation>
    <scope>NUCLEOTIDE SEQUENCE [LARGE SCALE GENOMIC DNA]</scope>
    <source>
        <strain evidence="4 5">JEL478</strain>
    </source>
</reference>
<dbReference type="GO" id="GO:0005829">
    <property type="term" value="C:cytosol"/>
    <property type="evidence" value="ECO:0007669"/>
    <property type="project" value="TreeGrafter"/>
</dbReference>
<dbReference type="STRING" id="1344416.A0A139AU83"/>
<dbReference type="InterPro" id="IPR043129">
    <property type="entry name" value="ATPase_NBD"/>
</dbReference>
<dbReference type="OMA" id="NAHNTIT"/>
<keyword evidence="2" id="KW-0067">ATP-binding</keyword>
<dbReference type="AlphaFoldDB" id="A0A139AU83"/>
<dbReference type="EMBL" id="KQ965736">
    <property type="protein sequence ID" value="KXS20278.1"/>
    <property type="molecule type" value="Genomic_DNA"/>
</dbReference>
<dbReference type="GO" id="GO:0005524">
    <property type="term" value="F:ATP binding"/>
    <property type="evidence" value="ECO:0007669"/>
    <property type="project" value="UniProtKB-KW"/>
</dbReference>
<dbReference type="Gene3D" id="2.60.34.10">
    <property type="entry name" value="Substrate Binding Domain Of DNAk, Chain A, domain 1"/>
    <property type="match status" value="1"/>
</dbReference>
<feature type="compositionally biased region" description="Polar residues" evidence="3">
    <location>
        <begin position="159"/>
        <end position="169"/>
    </location>
</feature>
<dbReference type="SUPFAM" id="SSF53067">
    <property type="entry name" value="Actin-like ATPase domain"/>
    <property type="match status" value="3"/>
</dbReference>
<feature type="region of interest" description="Disordered" evidence="3">
    <location>
        <begin position="339"/>
        <end position="359"/>
    </location>
</feature>
<dbReference type="InterPro" id="IPR013126">
    <property type="entry name" value="Hsp_70_fam"/>
</dbReference>